<sequence>MPDLSASQGVDGDTAAPNGRALATSLNVAVPHSARMWNHWLGGKDNFPADRAAAQRVVEVFPEIIEIARSSRRLLDRVVSHLTGELGIRQFLDVGTGLPTEDNTHEVAQRIAPESRIVYVDNDPLVLVHARALLVGTPEGVTSYVDADVRDPEEILRAAHEVLDFDKPVALVLFGVMANVIDDDEAYGIVRKLVEAVPSGSYLALNDGTASPARAEAIRANEHTGNTPYRARTPEEVARFFDGLELLKPGIVSTPLWRPGRRARGKALDSYCGLARIP</sequence>
<dbReference type="PIRSF" id="PIRSF017393">
    <property type="entry name" value="MTase_SAV2177"/>
    <property type="match status" value="1"/>
</dbReference>
<dbReference type="InterPro" id="IPR029063">
    <property type="entry name" value="SAM-dependent_MTases_sf"/>
</dbReference>
<name>A0A937RH19_9ACTN</name>
<dbReference type="RefSeq" id="WP_203005544.1">
    <property type="nucleotide sequence ID" value="NZ_JADWYU010000149.1"/>
</dbReference>
<keyword evidence="2" id="KW-1185">Reference proteome</keyword>
<comment type="caution">
    <text evidence="1">The sequence shown here is derived from an EMBL/GenBank/DDBJ whole genome shotgun (WGS) entry which is preliminary data.</text>
</comment>
<keyword evidence="1" id="KW-0808">Transferase</keyword>
<dbReference type="AlphaFoldDB" id="A0A937RH19"/>
<dbReference type="InterPro" id="IPR006764">
    <property type="entry name" value="SAM_dep_MeTrfase_SAV2177_type"/>
</dbReference>
<keyword evidence="1" id="KW-0489">Methyltransferase</keyword>
<proteinExistence type="predicted"/>
<organism evidence="1 2">
    <name type="scientific">Frankia nepalensis</name>
    <dbReference type="NCBI Taxonomy" id="1836974"/>
    <lineage>
        <taxon>Bacteria</taxon>
        <taxon>Bacillati</taxon>
        <taxon>Actinomycetota</taxon>
        <taxon>Actinomycetes</taxon>
        <taxon>Frankiales</taxon>
        <taxon>Frankiaceae</taxon>
        <taxon>Frankia</taxon>
    </lineage>
</organism>
<dbReference type="SUPFAM" id="SSF53335">
    <property type="entry name" value="S-adenosyl-L-methionine-dependent methyltransferases"/>
    <property type="match status" value="1"/>
</dbReference>
<dbReference type="GO" id="GO:0032259">
    <property type="term" value="P:methylation"/>
    <property type="evidence" value="ECO:0007669"/>
    <property type="project" value="UniProtKB-KW"/>
</dbReference>
<protein>
    <submittedName>
        <fullName evidence="1">SAM-dependent methyltransferase</fullName>
    </submittedName>
</protein>
<dbReference type="EMBL" id="JAEACQ010000122">
    <property type="protein sequence ID" value="MBL7625901.1"/>
    <property type="molecule type" value="Genomic_DNA"/>
</dbReference>
<dbReference type="Pfam" id="PF04672">
    <property type="entry name" value="Methyltransf_19"/>
    <property type="match status" value="1"/>
</dbReference>
<evidence type="ECO:0000313" key="2">
    <source>
        <dbReference type="Proteomes" id="UP000604475"/>
    </source>
</evidence>
<reference evidence="1" key="1">
    <citation type="submission" date="2020-12" db="EMBL/GenBank/DDBJ databases">
        <title>Genomic characterization of non-nitrogen-fixing Frankia strains.</title>
        <authorList>
            <person name="Carlos-Shanley C."/>
            <person name="Guerra T."/>
            <person name="Hahn D."/>
        </authorList>
    </citation>
    <scope>NUCLEOTIDE SEQUENCE</scope>
    <source>
        <strain evidence="1">CN6</strain>
    </source>
</reference>
<dbReference type="Proteomes" id="UP000604475">
    <property type="component" value="Unassembled WGS sequence"/>
</dbReference>
<accession>A0A937RH19</accession>
<evidence type="ECO:0000313" key="1">
    <source>
        <dbReference type="EMBL" id="MBL7625901.1"/>
    </source>
</evidence>
<dbReference type="GO" id="GO:0008168">
    <property type="term" value="F:methyltransferase activity"/>
    <property type="evidence" value="ECO:0007669"/>
    <property type="project" value="UniProtKB-KW"/>
</dbReference>
<gene>
    <name evidence="1" type="ORF">I7412_01635</name>
</gene>
<dbReference type="Gene3D" id="3.40.50.150">
    <property type="entry name" value="Vaccinia Virus protein VP39"/>
    <property type="match status" value="1"/>
</dbReference>